<dbReference type="OrthoDB" id="1600564at2759"/>
<comment type="caution">
    <text evidence="3">The sequence shown here is derived from an EMBL/GenBank/DDBJ whole genome shotgun (WGS) entry which is preliminary data.</text>
</comment>
<dbReference type="AlphaFoldDB" id="A0A9R1VUT7"/>
<proteinExistence type="inferred from homology"/>
<dbReference type="GO" id="GO:0016788">
    <property type="term" value="F:hydrolase activity, acting on ester bonds"/>
    <property type="evidence" value="ECO:0007669"/>
    <property type="project" value="InterPro"/>
</dbReference>
<dbReference type="CDD" id="cd01837">
    <property type="entry name" value="SGNH_plant_lipase_like"/>
    <property type="match status" value="1"/>
</dbReference>
<evidence type="ECO:0000256" key="1">
    <source>
        <dbReference type="ARBA" id="ARBA00008668"/>
    </source>
</evidence>
<dbReference type="PANTHER" id="PTHR45642">
    <property type="entry name" value="GDSL ESTERASE/LIPASE EXL3"/>
    <property type="match status" value="1"/>
</dbReference>
<feature type="signal peptide" evidence="2">
    <location>
        <begin position="1"/>
        <end position="29"/>
    </location>
</feature>
<evidence type="ECO:0000256" key="2">
    <source>
        <dbReference type="SAM" id="SignalP"/>
    </source>
</evidence>
<dbReference type="SUPFAM" id="SSF52266">
    <property type="entry name" value="SGNH hydrolase"/>
    <property type="match status" value="1"/>
</dbReference>
<evidence type="ECO:0000313" key="4">
    <source>
        <dbReference type="Proteomes" id="UP000235145"/>
    </source>
</evidence>
<dbReference type="Gene3D" id="3.40.50.1110">
    <property type="entry name" value="SGNH hydrolase"/>
    <property type="match status" value="1"/>
</dbReference>
<gene>
    <name evidence="3" type="ORF">LSAT_V11C400177090</name>
</gene>
<evidence type="ECO:0000313" key="3">
    <source>
        <dbReference type="EMBL" id="KAJ0212956.1"/>
    </source>
</evidence>
<protein>
    <submittedName>
        <fullName evidence="3">Uncharacterized protein</fullName>
    </submittedName>
</protein>
<dbReference type="PANTHER" id="PTHR45642:SF3">
    <property type="entry name" value="OS09G0540400 PROTEIN"/>
    <property type="match status" value="1"/>
</dbReference>
<dbReference type="InterPro" id="IPR050592">
    <property type="entry name" value="GDSL_lipolytic_enzyme"/>
</dbReference>
<dbReference type="InterPro" id="IPR035669">
    <property type="entry name" value="SGNH_plant_lipase-like"/>
</dbReference>
<reference evidence="3 4" key="1">
    <citation type="journal article" date="2017" name="Nat. Commun.">
        <title>Genome assembly with in vitro proximity ligation data and whole-genome triplication in lettuce.</title>
        <authorList>
            <person name="Reyes-Chin-Wo S."/>
            <person name="Wang Z."/>
            <person name="Yang X."/>
            <person name="Kozik A."/>
            <person name="Arikit S."/>
            <person name="Song C."/>
            <person name="Xia L."/>
            <person name="Froenicke L."/>
            <person name="Lavelle D.O."/>
            <person name="Truco M.J."/>
            <person name="Xia R."/>
            <person name="Zhu S."/>
            <person name="Xu C."/>
            <person name="Xu H."/>
            <person name="Xu X."/>
            <person name="Cox K."/>
            <person name="Korf I."/>
            <person name="Meyers B.C."/>
            <person name="Michelmore R.W."/>
        </authorList>
    </citation>
    <scope>NUCLEOTIDE SEQUENCE [LARGE SCALE GENOMIC DNA]</scope>
    <source>
        <strain evidence="4">cv. Salinas</strain>
        <tissue evidence="3">Seedlings</tissue>
    </source>
</reference>
<keyword evidence="2" id="KW-0732">Signal</keyword>
<keyword evidence="4" id="KW-1185">Reference proteome</keyword>
<dbReference type="Pfam" id="PF00657">
    <property type="entry name" value="Lipase_GDSL"/>
    <property type="match status" value="1"/>
</dbReference>
<dbReference type="Gramene" id="rna-gnl|WGS:NBSK|LSAT_4X50981_mrna">
    <property type="protein sequence ID" value="cds-PLY97086.1"/>
    <property type="gene ID" value="gene-LSAT_4X50981"/>
</dbReference>
<name>A0A9R1VUT7_LACSA</name>
<accession>A0A9R1VUT7</accession>
<dbReference type="Proteomes" id="UP000235145">
    <property type="component" value="Unassembled WGS sequence"/>
</dbReference>
<organism evidence="3 4">
    <name type="scientific">Lactuca sativa</name>
    <name type="common">Garden lettuce</name>
    <dbReference type="NCBI Taxonomy" id="4236"/>
    <lineage>
        <taxon>Eukaryota</taxon>
        <taxon>Viridiplantae</taxon>
        <taxon>Streptophyta</taxon>
        <taxon>Embryophyta</taxon>
        <taxon>Tracheophyta</taxon>
        <taxon>Spermatophyta</taxon>
        <taxon>Magnoliopsida</taxon>
        <taxon>eudicotyledons</taxon>
        <taxon>Gunneridae</taxon>
        <taxon>Pentapetalae</taxon>
        <taxon>asterids</taxon>
        <taxon>campanulids</taxon>
        <taxon>Asterales</taxon>
        <taxon>Asteraceae</taxon>
        <taxon>Cichorioideae</taxon>
        <taxon>Cichorieae</taxon>
        <taxon>Lactucinae</taxon>
        <taxon>Lactuca</taxon>
    </lineage>
</organism>
<dbReference type="EMBL" id="NBSK02000004">
    <property type="protein sequence ID" value="KAJ0212956.1"/>
    <property type="molecule type" value="Genomic_DNA"/>
</dbReference>
<feature type="chain" id="PRO_5040317799" evidence="2">
    <location>
        <begin position="30"/>
        <end position="373"/>
    </location>
</feature>
<dbReference type="InterPro" id="IPR001087">
    <property type="entry name" value="GDSL"/>
</dbReference>
<dbReference type="InterPro" id="IPR036514">
    <property type="entry name" value="SGNH_hydro_sf"/>
</dbReference>
<comment type="similarity">
    <text evidence="1">Belongs to the 'GDSL' lipolytic enzyme family.</text>
</comment>
<sequence length="373" mass="41492">MTFSPALTFSLKITLVFLVQILLILVSNAKPQDLTVKTSTQDHKVSAILVFGDSTSDPGNNNYILTPFKGNFPPYGRDFANQKATGRFTNGLLTSDLIGRYLGVKDNVPPYLDPSLTIHDLMTGVSFASAASGFDPLTPTISNVIPMHVQLEYFREYKVRLTAKLGVLRAKEIVNNALYIVSAGTNDFVVNYFTLPVRRHEYTLPGYMDFLLNKHLEFVQGLLDEGARKIGVAGLPPMGCLPIVITLFSEDAVLDRGCIDYFSSVGRTYNSMLQSGLNIMQFNNAHQGGRITYFDTYSPLYDVVAGHKYGFKEVQLGCCGTGLLETTFLCNPKSNICPDASKYVFWDSIHPTQEMYKIVFESLQPTIDYMIKD</sequence>